<accession>A0A6J5TI73</accession>
<proteinExistence type="predicted"/>
<dbReference type="AlphaFoldDB" id="A0A6J5TI73"/>
<dbReference type="EMBL" id="CAEKDK010000001">
    <property type="protein sequence ID" value="CAB4263543.1"/>
    <property type="molecule type" value="Genomic_DNA"/>
</dbReference>
<organism evidence="2 3">
    <name type="scientific">Prunus armeniaca</name>
    <name type="common">Apricot</name>
    <name type="synonym">Armeniaca vulgaris</name>
    <dbReference type="NCBI Taxonomy" id="36596"/>
    <lineage>
        <taxon>Eukaryota</taxon>
        <taxon>Viridiplantae</taxon>
        <taxon>Streptophyta</taxon>
        <taxon>Embryophyta</taxon>
        <taxon>Tracheophyta</taxon>
        <taxon>Spermatophyta</taxon>
        <taxon>Magnoliopsida</taxon>
        <taxon>eudicotyledons</taxon>
        <taxon>Gunneridae</taxon>
        <taxon>Pentapetalae</taxon>
        <taxon>rosids</taxon>
        <taxon>fabids</taxon>
        <taxon>Rosales</taxon>
        <taxon>Rosaceae</taxon>
        <taxon>Amygdaloideae</taxon>
        <taxon>Amygdaleae</taxon>
        <taxon>Prunus</taxon>
    </lineage>
</organism>
<evidence type="ECO:0000313" key="2">
    <source>
        <dbReference type="EMBL" id="CAB4263543.1"/>
    </source>
</evidence>
<feature type="region of interest" description="Disordered" evidence="1">
    <location>
        <begin position="1"/>
        <end position="25"/>
    </location>
</feature>
<evidence type="ECO:0000313" key="3">
    <source>
        <dbReference type="Proteomes" id="UP000507222"/>
    </source>
</evidence>
<reference evidence="2 3" key="1">
    <citation type="submission" date="2020-05" db="EMBL/GenBank/DDBJ databases">
        <authorList>
            <person name="Campoy J."/>
            <person name="Schneeberger K."/>
            <person name="Spophaly S."/>
        </authorList>
    </citation>
    <scope>NUCLEOTIDE SEQUENCE [LARGE SCALE GENOMIC DNA]</scope>
    <source>
        <strain evidence="2">PruArmRojPasFocal</strain>
    </source>
</reference>
<name>A0A6J5TI73_PRUAR</name>
<gene>
    <name evidence="2" type="ORF">CURHAP_LOCUS3970</name>
</gene>
<evidence type="ECO:0000256" key="1">
    <source>
        <dbReference type="SAM" id="MobiDB-lite"/>
    </source>
</evidence>
<dbReference type="Proteomes" id="UP000507222">
    <property type="component" value="Unassembled WGS sequence"/>
</dbReference>
<sequence>MTIDFRSSKGWGRGYSSVSPLEGRNAQRQRAIVQCYMKSLQEGLANNGEVRARVIEHHKVCQCSDMC</sequence>
<protein>
    <submittedName>
        <fullName evidence="2">Uncharacterized protein</fullName>
    </submittedName>
</protein>